<dbReference type="OrthoDB" id="443401at2759"/>
<feature type="compositionally biased region" description="Basic and acidic residues" evidence="5">
    <location>
        <begin position="525"/>
        <end position="535"/>
    </location>
</feature>
<dbReference type="InterPro" id="IPR000504">
    <property type="entry name" value="RRM_dom"/>
</dbReference>
<keyword evidence="3" id="KW-0479">Metal-binding</keyword>
<sequence>MKFEESSLTRYLVKNLQPLTEADPVILAEYVAALLKKDKPIKELHKLCAEKLVEFLGQGTNSFITKLFQALEDGSVVAPAKSLDAPGQVEPSSSLVTEDPVELKSSVLNPEVLSPGCASDPEEKEVSDDDDDDRNHKHRRRETRSQSLDKDVQGQFLRRTNKKRKPFENGDAFFGNDPQSSENQREYNPASSDREFSARIDKRRLAPLPRTAYDLGLRTRLNQVFHGDPGPHLDLSTSLGRLPTGRGRGRGSGPWNQHDFKFSSMDALDFASQMPPQGPTPNGLFTGRGLQTFGMIPAIPNGGLDTLHPLGLQGALGPQINQSMSMGMPRQRCRDFEELGFCLRGDMCPMEHGINRIVIEDVQSLSQFNLPVSIPSAHLLGTSGAGSLHGSGGPSSLLANPKFLHTKNNKHGIGDDGFGSNKVSSASAGSGEADLYDPDQPLWNNNHLSSPKVDDAEPLWNGVPSDRDGFKSSDGLEGEPSGRSIASAVGSQSTSSSVWGRIKNSGNKLDATGNFDTTKPSMGSRRNETKEELESRVPGTITHQRKQFASEDAPSKAPSFAANPRLRSETTHNNGRTTQKALRTLFVNGIPLQNNKRETLLSHFQKFGKVIDIYIPLNSEKAFVQFSKREEAEAALKAPDAVMGNRFIRLWWANRDSIPDNSLSIGDIVSAPPQVVGASVMPQTSVVDRGKESLSSAVPKVSAAASSDVPMSTVAFPSVTNGPKVTSFPQKKLDNLEQLKEELRLKQEMLDKKRNDFRRQLDRLEKQTITSKGVATAEQGAKRLKVGMRTDLAKSVTSNPISSVTAGHLPGAEKTAEKNHSVEKIMSPSSKVNSAMVLQSPKNLKHSTRASSSLGTPVANRFKLDNRSTSFRILPPLPADFADVAILKEHFSTYGDIFVVELEDIEADTGAECSEPSGSLSARITFTTRRGAETAFSNGKCWKGHNLKFSWVVVNSISTKSGRENSPTTPKGPPDAEISAESTAPGSLSVTGVLTTSVSHVAASIGNGEPEKSNGTDATECMDPLETCRSGRIPLSSYQTSSPKADTPIIEDGIDVEIVR</sequence>
<feature type="compositionally biased region" description="Acidic residues" evidence="5">
    <location>
        <begin position="120"/>
        <end position="132"/>
    </location>
</feature>
<reference evidence="8 9" key="1">
    <citation type="submission" date="2017-09" db="EMBL/GenBank/DDBJ databases">
        <title>WGS assembly of Aquilegia coerulea Goldsmith.</title>
        <authorList>
            <person name="Hodges S."/>
            <person name="Kramer E."/>
            <person name="Nordborg M."/>
            <person name="Tomkins J."/>
            <person name="Borevitz J."/>
            <person name="Derieg N."/>
            <person name="Yan J."/>
            <person name="Mihaltcheva S."/>
            <person name="Hayes R.D."/>
            <person name="Rokhsar D."/>
        </authorList>
    </citation>
    <scope>NUCLEOTIDE SEQUENCE [LARGE SCALE GENOMIC DNA]</scope>
    <source>
        <strain evidence="9">cv. Goldsmith</strain>
    </source>
</reference>
<dbReference type="CDD" id="cd12257">
    <property type="entry name" value="RRM1_RBM26_like"/>
    <property type="match status" value="1"/>
</dbReference>
<evidence type="ECO:0000259" key="6">
    <source>
        <dbReference type="PROSITE" id="PS50102"/>
    </source>
</evidence>
<feature type="coiled-coil region" evidence="4">
    <location>
        <begin position="733"/>
        <end position="767"/>
    </location>
</feature>
<accession>A0A2G5CDE4</accession>
<dbReference type="GO" id="GO:0003723">
    <property type="term" value="F:RNA binding"/>
    <property type="evidence" value="ECO:0007669"/>
    <property type="project" value="UniProtKB-UniRule"/>
</dbReference>
<keyword evidence="4" id="KW-0175">Coiled coil</keyword>
<dbReference type="Gene3D" id="3.30.70.330">
    <property type="match status" value="1"/>
</dbReference>
<evidence type="ECO:0000259" key="7">
    <source>
        <dbReference type="PROSITE" id="PS50103"/>
    </source>
</evidence>
<keyword evidence="9" id="KW-1185">Reference proteome</keyword>
<dbReference type="PANTHER" id="PTHR14398:SF0">
    <property type="entry name" value="ZINC FINGER PROTEIN SWM"/>
    <property type="match status" value="1"/>
</dbReference>
<dbReference type="SUPFAM" id="SSF54928">
    <property type="entry name" value="RNA-binding domain, RBD"/>
    <property type="match status" value="2"/>
</dbReference>
<feature type="compositionally biased region" description="Polar residues" evidence="5">
    <location>
        <begin position="960"/>
        <end position="969"/>
    </location>
</feature>
<gene>
    <name evidence="8" type="ORF">AQUCO_06100076v1</name>
</gene>
<dbReference type="SMART" id="SM00356">
    <property type="entry name" value="ZnF_C3H1"/>
    <property type="match status" value="1"/>
</dbReference>
<dbReference type="STRING" id="218851.A0A2G5CDE4"/>
<dbReference type="InterPro" id="IPR012677">
    <property type="entry name" value="Nucleotide-bd_a/b_plait_sf"/>
</dbReference>
<evidence type="ECO:0000256" key="5">
    <source>
        <dbReference type="SAM" id="MobiDB-lite"/>
    </source>
</evidence>
<keyword evidence="3" id="KW-0863">Zinc-finger</keyword>
<dbReference type="PROSITE" id="PS50103">
    <property type="entry name" value="ZF_C3H1"/>
    <property type="match status" value="1"/>
</dbReference>
<feature type="domain" description="C3H1-type" evidence="7">
    <location>
        <begin position="327"/>
        <end position="355"/>
    </location>
</feature>
<evidence type="ECO:0000256" key="2">
    <source>
        <dbReference type="PROSITE-ProRule" id="PRU00176"/>
    </source>
</evidence>
<evidence type="ECO:0008006" key="10">
    <source>
        <dbReference type="Google" id="ProtNLM"/>
    </source>
</evidence>
<proteinExistence type="predicted"/>
<evidence type="ECO:0000256" key="1">
    <source>
        <dbReference type="ARBA" id="ARBA00022884"/>
    </source>
</evidence>
<dbReference type="GO" id="GO:0005634">
    <property type="term" value="C:nucleus"/>
    <property type="evidence" value="ECO:0007669"/>
    <property type="project" value="TreeGrafter"/>
</dbReference>
<evidence type="ECO:0000313" key="8">
    <source>
        <dbReference type="EMBL" id="PIA29306.1"/>
    </source>
</evidence>
<protein>
    <recommendedName>
        <fullName evidence="10">C3H1-type domain-containing protein</fullName>
    </recommendedName>
</protein>
<feature type="region of interest" description="Disordered" evidence="5">
    <location>
        <begin position="1003"/>
        <end position="1023"/>
    </location>
</feature>
<dbReference type="FunCoup" id="A0A2G5CDE4">
    <property type="interactions" value="1662"/>
</dbReference>
<keyword evidence="3" id="KW-0862">Zinc</keyword>
<dbReference type="PROSITE" id="PS50102">
    <property type="entry name" value="RRM"/>
    <property type="match status" value="1"/>
</dbReference>
<feature type="zinc finger region" description="C3H1-type" evidence="3">
    <location>
        <begin position="327"/>
        <end position="355"/>
    </location>
</feature>
<dbReference type="SMART" id="SM00360">
    <property type="entry name" value="RRM"/>
    <property type="match status" value="1"/>
</dbReference>
<dbReference type="InterPro" id="IPR045137">
    <property type="entry name" value="RBM26/27"/>
</dbReference>
<dbReference type="FunFam" id="3.30.70.330:FF:000719">
    <property type="entry name" value="Predicted protein"/>
    <property type="match status" value="1"/>
</dbReference>
<dbReference type="Pfam" id="PF00076">
    <property type="entry name" value="RRM_1"/>
    <property type="match status" value="1"/>
</dbReference>
<keyword evidence="1 2" id="KW-0694">RNA-binding</keyword>
<dbReference type="EMBL" id="KZ305078">
    <property type="protein sequence ID" value="PIA29306.1"/>
    <property type="molecule type" value="Genomic_DNA"/>
</dbReference>
<feature type="domain" description="RRM" evidence="6">
    <location>
        <begin position="583"/>
        <end position="655"/>
    </location>
</feature>
<dbReference type="Proteomes" id="UP000230069">
    <property type="component" value="Unassembled WGS sequence"/>
</dbReference>
<dbReference type="InterPro" id="IPR000571">
    <property type="entry name" value="Znf_CCCH"/>
</dbReference>
<feature type="region of interest" description="Disordered" evidence="5">
    <location>
        <begin position="82"/>
        <end position="101"/>
    </location>
</feature>
<feature type="compositionally biased region" description="Low complexity" evidence="5">
    <location>
        <begin position="484"/>
        <end position="498"/>
    </location>
</feature>
<feature type="compositionally biased region" description="Basic and acidic residues" evidence="5">
    <location>
        <begin position="143"/>
        <end position="152"/>
    </location>
</feature>
<organism evidence="8 9">
    <name type="scientific">Aquilegia coerulea</name>
    <name type="common">Rocky mountain columbine</name>
    <dbReference type="NCBI Taxonomy" id="218851"/>
    <lineage>
        <taxon>Eukaryota</taxon>
        <taxon>Viridiplantae</taxon>
        <taxon>Streptophyta</taxon>
        <taxon>Embryophyta</taxon>
        <taxon>Tracheophyta</taxon>
        <taxon>Spermatophyta</taxon>
        <taxon>Magnoliopsida</taxon>
        <taxon>Ranunculales</taxon>
        <taxon>Ranunculaceae</taxon>
        <taxon>Thalictroideae</taxon>
        <taxon>Aquilegia</taxon>
    </lineage>
</organism>
<feature type="region of interest" description="Disordered" evidence="5">
    <location>
        <begin position="408"/>
        <end position="573"/>
    </location>
</feature>
<evidence type="ECO:0000256" key="4">
    <source>
        <dbReference type="SAM" id="Coils"/>
    </source>
</evidence>
<evidence type="ECO:0000313" key="9">
    <source>
        <dbReference type="Proteomes" id="UP000230069"/>
    </source>
</evidence>
<dbReference type="GO" id="GO:0008270">
    <property type="term" value="F:zinc ion binding"/>
    <property type="evidence" value="ECO:0007669"/>
    <property type="project" value="UniProtKB-KW"/>
</dbReference>
<dbReference type="InterPro" id="IPR035979">
    <property type="entry name" value="RBD_domain_sf"/>
</dbReference>
<name>A0A2G5CDE4_AQUCA</name>
<dbReference type="AlphaFoldDB" id="A0A2G5CDE4"/>
<dbReference type="InParanoid" id="A0A2G5CDE4"/>
<feature type="region of interest" description="Disordered" evidence="5">
    <location>
        <begin position="960"/>
        <end position="987"/>
    </location>
</feature>
<evidence type="ECO:0000256" key="3">
    <source>
        <dbReference type="PROSITE-ProRule" id="PRU00723"/>
    </source>
</evidence>
<feature type="region of interest" description="Disordered" evidence="5">
    <location>
        <begin position="106"/>
        <end position="199"/>
    </location>
</feature>
<dbReference type="PANTHER" id="PTHR14398">
    <property type="entry name" value="RNA RECOGNITION RRM/RNP DOMAIN"/>
    <property type="match status" value="1"/>
</dbReference>